<keyword evidence="5" id="KW-1185">Reference proteome</keyword>
<evidence type="ECO:0000256" key="3">
    <source>
        <dbReference type="SAM" id="Phobius"/>
    </source>
</evidence>
<evidence type="ECO:0000256" key="2">
    <source>
        <dbReference type="ARBA" id="ARBA00022737"/>
    </source>
</evidence>
<proteinExistence type="predicted"/>
<feature type="transmembrane region" description="Helical" evidence="3">
    <location>
        <begin position="160"/>
        <end position="180"/>
    </location>
</feature>
<dbReference type="AlphaFoldDB" id="A0A6G0X140"/>
<dbReference type="VEuPathDB" id="FungiDB:AeMF1_021863"/>
<dbReference type="PANTHER" id="PTHR15454:SF56">
    <property type="entry name" value="PROTEIN PHOSPHATASE 1 REGULATORY SUBUNIT 7-RELATED"/>
    <property type="match status" value="1"/>
</dbReference>
<dbReference type="PANTHER" id="PTHR15454">
    <property type="entry name" value="NISCHARIN RELATED"/>
    <property type="match status" value="1"/>
</dbReference>
<evidence type="ECO:0008006" key="6">
    <source>
        <dbReference type="Google" id="ProtNLM"/>
    </source>
</evidence>
<evidence type="ECO:0000256" key="1">
    <source>
        <dbReference type="ARBA" id="ARBA00022614"/>
    </source>
</evidence>
<evidence type="ECO:0000313" key="4">
    <source>
        <dbReference type="EMBL" id="KAF0733523.1"/>
    </source>
</evidence>
<dbReference type="EMBL" id="VJMJ01000122">
    <property type="protein sequence ID" value="KAF0733523.1"/>
    <property type="molecule type" value="Genomic_DNA"/>
</dbReference>
<keyword evidence="3" id="KW-0812">Transmembrane</keyword>
<dbReference type="GO" id="GO:0005737">
    <property type="term" value="C:cytoplasm"/>
    <property type="evidence" value="ECO:0007669"/>
    <property type="project" value="TreeGrafter"/>
</dbReference>
<dbReference type="Gene3D" id="3.80.10.10">
    <property type="entry name" value="Ribonuclease Inhibitor"/>
    <property type="match status" value="1"/>
</dbReference>
<keyword evidence="3" id="KW-0472">Membrane</keyword>
<accession>A0A6G0X140</accession>
<comment type="caution">
    <text evidence="4">The sequence shown here is derived from an EMBL/GenBank/DDBJ whole genome shotgun (WGS) entry which is preliminary data.</text>
</comment>
<keyword evidence="3" id="KW-1133">Transmembrane helix</keyword>
<reference evidence="4 5" key="1">
    <citation type="submission" date="2019-07" db="EMBL/GenBank/DDBJ databases">
        <title>Genomics analysis of Aphanomyces spp. identifies a new class of oomycete effector associated with host adaptation.</title>
        <authorList>
            <person name="Gaulin E."/>
        </authorList>
    </citation>
    <scope>NUCLEOTIDE SEQUENCE [LARGE SCALE GENOMIC DNA]</scope>
    <source>
        <strain evidence="4 5">ATCC 201684</strain>
    </source>
</reference>
<dbReference type="Pfam" id="PF13855">
    <property type="entry name" value="LRR_8"/>
    <property type="match status" value="1"/>
</dbReference>
<keyword evidence="1" id="KW-0433">Leucine-rich repeat</keyword>
<organism evidence="4 5">
    <name type="scientific">Aphanomyces euteiches</name>
    <dbReference type="NCBI Taxonomy" id="100861"/>
    <lineage>
        <taxon>Eukaryota</taxon>
        <taxon>Sar</taxon>
        <taxon>Stramenopiles</taxon>
        <taxon>Oomycota</taxon>
        <taxon>Saprolegniomycetes</taxon>
        <taxon>Saprolegniales</taxon>
        <taxon>Verrucalvaceae</taxon>
        <taxon>Aphanomyces</taxon>
    </lineage>
</organism>
<dbReference type="InterPro" id="IPR032675">
    <property type="entry name" value="LRR_dom_sf"/>
</dbReference>
<dbReference type="SUPFAM" id="SSF52058">
    <property type="entry name" value="L domain-like"/>
    <property type="match status" value="1"/>
</dbReference>
<gene>
    <name evidence="4" type="ORF">Ae201684_009759</name>
</gene>
<protein>
    <recommendedName>
        <fullName evidence="6">Leucine-rich repeat-containing N-terminal plant-type domain-containing protein</fullName>
    </recommendedName>
</protein>
<keyword evidence="2" id="KW-0677">Repeat</keyword>
<dbReference type="InterPro" id="IPR001611">
    <property type="entry name" value="Leu-rich_rpt"/>
</dbReference>
<dbReference type="Proteomes" id="UP000481153">
    <property type="component" value="Unassembled WGS sequence"/>
</dbReference>
<sequence length="220" mass="24427">MAQFALLNLSLKNLTDWSSVRMNSGLEILNVSHNLLADVSTTFPPSLRVLDLSYNQLGSFNFSLAPSLTQLSLRANHIENLVLTLDTFPANLRLLDLADNPSLQLYVDTTVFEKLTASGFTLLLTSNLTLLQPPSQGKQDERSQTQSSHSSGLSTQTATILALVAVFLLGVCWSICRIWCCRRREDNVYIRGTLCSSLSLPQDRPLHLSPESFNRRGRFG</sequence>
<name>A0A6G0X140_9STRA</name>
<evidence type="ECO:0000313" key="5">
    <source>
        <dbReference type="Proteomes" id="UP000481153"/>
    </source>
</evidence>